<dbReference type="Proteomes" id="UP000051922">
    <property type="component" value="Unassembled WGS sequence"/>
</dbReference>
<organism evidence="3 4">
    <name type="scientific">Lacticaseibacillus pantheris DSM 15945 = JCM 12539 = NBRC 106106</name>
    <dbReference type="NCBI Taxonomy" id="1423783"/>
    <lineage>
        <taxon>Bacteria</taxon>
        <taxon>Bacillati</taxon>
        <taxon>Bacillota</taxon>
        <taxon>Bacilli</taxon>
        <taxon>Lactobacillales</taxon>
        <taxon>Lactobacillaceae</taxon>
        <taxon>Lacticaseibacillus</taxon>
    </lineage>
</organism>
<dbReference type="EMBL" id="AZFJ01000007">
    <property type="protein sequence ID" value="KRL88069.1"/>
    <property type="molecule type" value="Genomic_DNA"/>
</dbReference>
<dbReference type="GO" id="GO:0019563">
    <property type="term" value="P:glycerol catabolic process"/>
    <property type="evidence" value="ECO:0007669"/>
    <property type="project" value="TreeGrafter"/>
</dbReference>
<dbReference type="InterPro" id="IPR050861">
    <property type="entry name" value="Dihydroxyacetone_Kinase"/>
</dbReference>
<dbReference type="PATRIC" id="fig|1423783.4.peg.270"/>
<dbReference type="RefSeq" id="WP_056956132.1">
    <property type="nucleotide sequence ID" value="NZ_AZFJ01000007.1"/>
</dbReference>
<protein>
    <recommendedName>
        <fullName evidence="1">DhaKLM operon coactivator DhaQ</fullName>
    </recommendedName>
</protein>
<evidence type="ECO:0000313" key="3">
    <source>
        <dbReference type="EMBL" id="KRL88069.1"/>
    </source>
</evidence>
<dbReference type="GO" id="GO:0005829">
    <property type="term" value="C:cytosol"/>
    <property type="evidence" value="ECO:0007669"/>
    <property type="project" value="TreeGrafter"/>
</dbReference>
<dbReference type="Gene3D" id="3.40.50.10440">
    <property type="entry name" value="Dihydroxyacetone kinase, domain 1"/>
    <property type="match status" value="1"/>
</dbReference>
<dbReference type="SUPFAM" id="SSF82549">
    <property type="entry name" value="DAK1/DegV-like"/>
    <property type="match status" value="1"/>
</dbReference>
<evidence type="ECO:0000259" key="2">
    <source>
        <dbReference type="PROSITE" id="PS51481"/>
    </source>
</evidence>
<dbReference type="InterPro" id="IPR012735">
    <property type="entry name" value="DhaK_1b"/>
</dbReference>
<dbReference type="Pfam" id="PF02733">
    <property type="entry name" value="Dak1"/>
    <property type="match status" value="1"/>
</dbReference>
<keyword evidence="4" id="KW-1185">Reference proteome</keyword>
<dbReference type="FunFam" id="3.40.50.10440:FF:000001">
    <property type="entry name" value="Dihydroxyacetone kinase, DhaK subunit"/>
    <property type="match status" value="1"/>
</dbReference>
<evidence type="ECO:0000313" key="4">
    <source>
        <dbReference type="Proteomes" id="UP000051922"/>
    </source>
</evidence>
<dbReference type="InterPro" id="IPR004006">
    <property type="entry name" value="DhaK_dom"/>
</dbReference>
<dbReference type="Gene3D" id="3.30.1180.20">
    <property type="entry name" value="Dihydroxyacetone kinase, domain 2"/>
    <property type="match status" value="1"/>
</dbReference>
<dbReference type="GO" id="GO:0004371">
    <property type="term" value="F:glycerone kinase activity"/>
    <property type="evidence" value="ECO:0007669"/>
    <property type="project" value="UniProtKB-UniRule"/>
</dbReference>
<dbReference type="OrthoDB" id="9806345at2"/>
<reference evidence="3 4" key="1">
    <citation type="journal article" date="2015" name="Genome Announc.">
        <title>Expanding the biotechnology potential of lactobacilli through comparative genomics of 213 strains and associated genera.</title>
        <authorList>
            <person name="Sun Z."/>
            <person name="Harris H.M."/>
            <person name="McCann A."/>
            <person name="Guo C."/>
            <person name="Argimon S."/>
            <person name="Zhang W."/>
            <person name="Yang X."/>
            <person name="Jeffery I.B."/>
            <person name="Cooney J.C."/>
            <person name="Kagawa T.F."/>
            <person name="Liu W."/>
            <person name="Song Y."/>
            <person name="Salvetti E."/>
            <person name="Wrobel A."/>
            <person name="Rasinkangas P."/>
            <person name="Parkhill J."/>
            <person name="Rea M.C."/>
            <person name="O'Sullivan O."/>
            <person name="Ritari J."/>
            <person name="Douillard F.P."/>
            <person name="Paul Ross R."/>
            <person name="Yang R."/>
            <person name="Briner A.E."/>
            <person name="Felis G.E."/>
            <person name="de Vos W.M."/>
            <person name="Barrangou R."/>
            <person name="Klaenhammer T.R."/>
            <person name="Caufield P.W."/>
            <person name="Cui Y."/>
            <person name="Zhang H."/>
            <person name="O'Toole P.W."/>
        </authorList>
    </citation>
    <scope>NUCLEOTIDE SEQUENCE [LARGE SCALE GENOMIC DNA]</scope>
    <source>
        <strain evidence="3 4">DSM 15945</strain>
    </source>
</reference>
<feature type="domain" description="DhaK" evidence="2">
    <location>
        <begin position="6"/>
        <end position="327"/>
    </location>
</feature>
<dbReference type="AlphaFoldDB" id="A0A0R1UB02"/>
<dbReference type="PANTHER" id="PTHR28629">
    <property type="entry name" value="TRIOKINASE/FMN CYCLASE"/>
    <property type="match status" value="1"/>
</dbReference>
<proteinExistence type="predicted"/>
<comment type="caution">
    <text evidence="3">The sequence shown here is derived from an EMBL/GenBank/DDBJ whole genome shotgun (WGS) entry which is preliminary data.</text>
</comment>
<dbReference type="STRING" id="1423783.FC50_GL000259"/>
<sequence length="330" mass="35616">MQILNDSIRALTEMRDGITWAYPTLTAVPGTHGFIDNTFADTTVPIFSGGGSGHDPAHWGYVGKGMLTGAIMGDFFMPPTATEIVQVIRAATHQRRAFLIVKNFVQDVKEFTAAAEELRQDGWNIGTAIVRDDVSVTGADHQQRRRGVAGTILVHKVVGAAAAQGASVTELQTLADQLLPELKTIGFSSSGAYIPGHENPSFTLPEDTISYGVGIHGEPGYHEETFRSSELLANELVDKLQINFHWQAGDHFAVLVNSLGGTTTMETLVFANDVRQLLTLGDVQVDFVKAGNFLSANGMHGLSLSLLRLANAAWLPLLQAPVQTPSWLQQ</sequence>
<gene>
    <name evidence="3" type="ORF">FC50_GL000259</name>
</gene>
<evidence type="ECO:0000256" key="1">
    <source>
        <dbReference type="NCBIfam" id="TIGR02362"/>
    </source>
</evidence>
<dbReference type="PANTHER" id="PTHR28629:SF4">
    <property type="entry name" value="TRIOKINASE_FMN CYCLASE"/>
    <property type="match status" value="1"/>
</dbReference>
<dbReference type="PROSITE" id="PS51481">
    <property type="entry name" value="DHAK"/>
    <property type="match status" value="1"/>
</dbReference>
<dbReference type="NCBIfam" id="TIGR02362">
    <property type="entry name" value="dhaK1b"/>
    <property type="match status" value="1"/>
</dbReference>
<accession>A0A0R1UB02</accession>
<name>A0A0R1UB02_9LACO</name>